<dbReference type="Proteomes" id="UP001292094">
    <property type="component" value="Unassembled WGS sequence"/>
</dbReference>
<comment type="caution">
    <text evidence="1">The sequence shown here is derived from an EMBL/GenBank/DDBJ whole genome shotgun (WGS) entry which is preliminary data.</text>
</comment>
<organism evidence="1 2">
    <name type="scientific">Petrolisthes manimaculis</name>
    <dbReference type="NCBI Taxonomy" id="1843537"/>
    <lineage>
        <taxon>Eukaryota</taxon>
        <taxon>Metazoa</taxon>
        <taxon>Ecdysozoa</taxon>
        <taxon>Arthropoda</taxon>
        <taxon>Crustacea</taxon>
        <taxon>Multicrustacea</taxon>
        <taxon>Malacostraca</taxon>
        <taxon>Eumalacostraca</taxon>
        <taxon>Eucarida</taxon>
        <taxon>Decapoda</taxon>
        <taxon>Pleocyemata</taxon>
        <taxon>Anomura</taxon>
        <taxon>Galatheoidea</taxon>
        <taxon>Porcellanidae</taxon>
        <taxon>Petrolisthes</taxon>
    </lineage>
</organism>
<keyword evidence="2" id="KW-1185">Reference proteome</keyword>
<dbReference type="AlphaFoldDB" id="A0AAE1NG44"/>
<proteinExistence type="predicted"/>
<reference evidence="1" key="1">
    <citation type="submission" date="2023-11" db="EMBL/GenBank/DDBJ databases">
        <title>Genome assemblies of two species of porcelain crab, Petrolisthes cinctipes and Petrolisthes manimaculis (Anomura: Porcellanidae).</title>
        <authorList>
            <person name="Angst P."/>
        </authorList>
    </citation>
    <scope>NUCLEOTIDE SEQUENCE</scope>
    <source>
        <strain evidence="1">PB745_02</strain>
        <tissue evidence="1">Gill</tissue>
    </source>
</reference>
<dbReference type="EMBL" id="JAWZYT010006485">
    <property type="protein sequence ID" value="KAK4288106.1"/>
    <property type="molecule type" value="Genomic_DNA"/>
</dbReference>
<evidence type="ECO:0000313" key="2">
    <source>
        <dbReference type="Proteomes" id="UP001292094"/>
    </source>
</evidence>
<protein>
    <submittedName>
        <fullName evidence="1">Uncharacterized protein</fullName>
    </submittedName>
</protein>
<gene>
    <name evidence="1" type="ORF">Pmani_038852</name>
</gene>
<name>A0AAE1NG44_9EUCA</name>
<evidence type="ECO:0000313" key="1">
    <source>
        <dbReference type="EMBL" id="KAK4288106.1"/>
    </source>
</evidence>
<accession>A0AAE1NG44</accession>
<sequence length="89" mass="10241">MLRSAEVAQTFVEDVEEVIGDVKRKVKVKEKLVRQGACRKRKSRKDSVKRKVKSKGEIIDARGVKGRGKEARYVKMEKKSKQKLLKQEA</sequence>